<reference evidence="2" key="1">
    <citation type="submission" date="2023-10" db="EMBL/GenBank/DDBJ databases">
        <title>Genome assembly of Pristionchus species.</title>
        <authorList>
            <person name="Yoshida K."/>
            <person name="Sommer R.J."/>
        </authorList>
    </citation>
    <scope>NUCLEOTIDE SEQUENCE</scope>
    <source>
        <strain evidence="2">RS5133</strain>
    </source>
</reference>
<dbReference type="AlphaFoldDB" id="A0AAV5V8F9"/>
<evidence type="ECO:0008006" key="4">
    <source>
        <dbReference type="Google" id="ProtNLM"/>
    </source>
</evidence>
<sequence>RVLHFGEFCPEEQKICDHDKMTIGLEGVFDLLSKKCRLQTEWRQKESGTYAIDRMLYRCTFCLQKIEGHDHPVGIFCQSNEESGKQKKKDPKAKAKAAFVVHDTCLSIVSINKDKVLATVQKILSIRDNVTIVNKYCMFKRGKECKGCSTPKDERLYLCSDMFCRSSFHITCALKMKDVVIDYYGKTLYCDVHRNVQVRPNEPELRGLSTSQSRLSYDSCPSCYQKVSRWPIRNEVFYVSCCESFFHYSCVVEGLDRLDLKCPRCGDKQFYLSSIQRQGKSLMLYRDRLKAADIDVNTAESDENECQNDGEEKENEEDIEDEYGVIWMDDKVENRWRDSRENKIHLSSARKQRPWKIMKRRRRTE</sequence>
<protein>
    <recommendedName>
        <fullName evidence="4">PHD-type domain-containing protein</fullName>
    </recommendedName>
</protein>
<proteinExistence type="predicted"/>
<feature type="region of interest" description="Disordered" evidence="1">
    <location>
        <begin position="299"/>
        <end position="320"/>
    </location>
</feature>
<keyword evidence="3" id="KW-1185">Reference proteome</keyword>
<accession>A0AAV5V8F9</accession>
<feature type="non-terminal residue" evidence="2">
    <location>
        <position position="1"/>
    </location>
</feature>
<feature type="compositionally biased region" description="Acidic residues" evidence="1">
    <location>
        <begin position="300"/>
        <end position="320"/>
    </location>
</feature>
<dbReference type="Proteomes" id="UP001432322">
    <property type="component" value="Unassembled WGS sequence"/>
</dbReference>
<dbReference type="EMBL" id="BTSY01000002">
    <property type="protein sequence ID" value="GMT15062.1"/>
    <property type="molecule type" value="Genomic_DNA"/>
</dbReference>
<comment type="caution">
    <text evidence="2">The sequence shown here is derived from an EMBL/GenBank/DDBJ whole genome shotgun (WGS) entry which is preliminary data.</text>
</comment>
<name>A0AAV5V8F9_9BILA</name>
<evidence type="ECO:0000313" key="2">
    <source>
        <dbReference type="EMBL" id="GMT15062.1"/>
    </source>
</evidence>
<gene>
    <name evidence="2" type="ORF">PFISCL1PPCAC_6359</name>
</gene>
<evidence type="ECO:0000313" key="3">
    <source>
        <dbReference type="Proteomes" id="UP001432322"/>
    </source>
</evidence>
<evidence type="ECO:0000256" key="1">
    <source>
        <dbReference type="SAM" id="MobiDB-lite"/>
    </source>
</evidence>
<organism evidence="2 3">
    <name type="scientific">Pristionchus fissidentatus</name>
    <dbReference type="NCBI Taxonomy" id="1538716"/>
    <lineage>
        <taxon>Eukaryota</taxon>
        <taxon>Metazoa</taxon>
        <taxon>Ecdysozoa</taxon>
        <taxon>Nematoda</taxon>
        <taxon>Chromadorea</taxon>
        <taxon>Rhabditida</taxon>
        <taxon>Rhabditina</taxon>
        <taxon>Diplogasteromorpha</taxon>
        <taxon>Diplogasteroidea</taxon>
        <taxon>Neodiplogasteridae</taxon>
        <taxon>Pristionchus</taxon>
    </lineage>
</organism>